<dbReference type="EMBL" id="KN830750">
    <property type="protein sequence ID" value="KIK72509.1"/>
    <property type="molecule type" value="Genomic_DNA"/>
</dbReference>
<reference evidence="3" key="2">
    <citation type="submission" date="2015-01" db="EMBL/GenBank/DDBJ databases">
        <title>Evolutionary Origins and Diversification of the Mycorrhizal Mutualists.</title>
        <authorList>
            <consortium name="DOE Joint Genome Institute"/>
            <consortium name="Mycorrhizal Genomics Consortium"/>
            <person name="Kohler A."/>
            <person name="Kuo A."/>
            <person name="Nagy L.G."/>
            <person name="Floudas D."/>
            <person name="Copeland A."/>
            <person name="Barry K.W."/>
            <person name="Cichocki N."/>
            <person name="Veneault-Fourrey C."/>
            <person name="LaButti K."/>
            <person name="Lindquist E.A."/>
            <person name="Lipzen A."/>
            <person name="Lundell T."/>
            <person name="Morin E."/>
            <person name="Murat C."/>
            <person name="Riley R."/>
            <person name="Ohm R."/>
            <person name="Sun H."/>
            <person name="Tunlid A."/>
            <person name="Henrissat B."/>
            <person name="Grigoriev I.V."/>
            <person name="Hibbett D.S."/>
            <person name="Martin F."/>
        </authorList>
    </citation>
    <scope>NUCLEOTIDE SEQUENCE [LARGE SCALE GENOMIC DNA]</scope>
    <source>
        <strain evidence="3">Ve08.2h10</strain>
    </source>
</reference>
<dbReference type="Proteomes" id="UP000054538">
    <property type="component" value="Unassembled WGS sequence"/>
</dbReference>
<dbReference type="HOGENOM" id="CLU_007337_5_2_1"/>
<dbReference type="OrthoDB" id="3261594at2759"/>
<proteinExistence type="predicted"/>
<feature type="non-terminal residue" evidence="2">
    <location>
        <position position="1"/>
    </location>
</feature>
<feature type="region of interest" description="Disordered" evidence="1">
    <location>
        <begin position="89"/>
        <end position="173"/>
    </location>
</feature>
<feature type="region of interest" description="Disordered" evidence="1">
    <location>
        <begin position="51"/>
        <end position="76"/>
    </location>
</feature>
<feature type="non-terminal residue" evidence="2">
    <location>
        <position position="475"/>
    </location>
</feature>
<sequence length="475" mass="53495">CVCRKYCSGQPHEVSISTLRRHLEQAETEEERNHICAARLLRQNADLLSSNSGITCSQPEAGPSNNPRPPQSDQPTWIRRKEALRMLAKRRTPSPPRPLPSPPPEHTPPPPEHPPSIPPPEHPSSIPPPEHPPSVPPPERTPSPPNDPLPGRRQPSLPPDPPNPPDHNEITFPHQLCPNIDINELATTAILPKLRETMEYIVALRNTSLEDVVSKLDEASLQRIRNPPCATLEIDTPEIWHSISTYLALEHSSQDAYECVHYSNRINYPAHADMLSFSEVERTIAEYTGVEKIQNDMCPDTCLAYTGPYEPLESCPKCTTSCWNQEKLQASNGRSKVAAHKFTTITLASQLQARFRHPQSAREMQYLHERTREILQHLRENGEIPVVDDVAMGWDFLAAVLDGDIKPDDIILMLSLDGAQLYQSKESDCWIYVWVILNMSPDKRYKKINVIPGGFIPGPNKPKNVDLFLFPGLHH</sequence>
<dbReference type="PRINTS" id="PR01217">
    <property type="entry name" value="PRICHEXTENSN"/>
</dbReference>
<gene>
    <name evidence="2" type="ORF">PAXRUDRAFT_48422</name>
</gene>
<evidence type="ECO:0000256" key="1">
    <source>
        <dbReference type="SAM" id="MobiDB-lite"/>
    </source>
</evidence>
<dbReference type="InParanoid" id="A0A0D0CYJ6"/>
<evidence type="ECO:0000313" key="2">
    <source>
        <dbReference type="EMBL" id="KIK72509.1"/>
    </source>
</evidence>
<protein>
    <submittedName>
        <fullName evidence="2">Uncharacterized protein</fullName>
    </submittedName>
</protein>
<evidence type="ECO:0000313" key="3">
    <source>
        <dbReference type="Proteomes" id="UP000054538"/>
    </source>
</evidence>
<reference evidence="2 3" key="1">
    <citation type="submission" date="2014-04" db="EMBL/GenBank/DDBJ databases">
        <authorList>
            <consortium name="DOE Joint Genome Institute"/>
            <person name="Kuo A."/>
            <person name="Kohler A."/>
            <person name="Jargeat P."/>
            <person name="Nagy L.G."/>
            <person name="Floudas D."/>
            <person name="Copeland A."/>
            <person name="Barry K.W."/>
            <person name="Cichocki N."/>
            <person name="Veneault-Fourrey C."/>
            <person name="LaButti K."/>
            <person name="Lindquist E.A."/>
            <person name="Lipzen A."/>
            <person name="Lundell T."/>
            <person name="Morin E."/>
            <person name="Murat C."/>
            <person name="Sun H."/>
            <person name="Tunlid A."/>
            <person name="Henrissat B."/>
            <person name="Grigoriev I.V."/>
            <person name="Hibbett D.S."/>
            <person name="Martin F."/>
            <person name="Nordberg H.P."/>
            <person name="Cantor M.N."/>
            <person name="Hua S.X."/>
        </authorList>
    </citation>
    <scope>NUCLEOTIDE SEQUENCE [LARGE SCALE GENOMIC DNA]</scope>
    <source>
        <strain evidence="2 3">Ve08.2h10</strain>
    </source>
</reference>
<dbReference type="STRING" id="930991.A0A0D0CYJ6"/>
<dbReference type="AlphaFoldDB" id="A0A0D0CYJ6"/>
<organism evidence="2 3">
    <name type="scientific">Paxillus rubicundulus Ve08.2h10</name>
    <dbReference type="NCBI Taxonomy" id="930991"/>
    <lineage>
        <taxon>Eukaryota</taxon>
        <taxon>Fungi</taxon>
        <taxon>Dikarya</taxon>
        <taxon>Basidiomycota</taxon>
        <taxon>Agaricomycotina</taxon>
        <taxon>Agaricomycetes</taxon>
        <taxon>Agaricomycetidae</taxon>
        <taxon>Boletales</taxon>
        <taxon>Paxilineae</taxon>
        <taxon>Paxillaceae</taxon>
        <taxon>Paxillus</taxon>
    </lineage>
</organism>
<name>A0A0D0CYJ6_9AGAM</name>
<accession>A0A0D0CYJ6</accession>
<keyword evidence="3" id="KW-1185">Reference proteome</keyword>
<feature type="compositionally biased region" description="Pro residues" evidence="1">
    <location>
        <begin position="93"/>
        <end position="148"/>
    </location>
</feature>
<feature type="compositionally biased region" description="Pro residues" evidence="1">
    <location>
        <begin position="156"/>
        <end position="165"/>
    </location>
</feature>